<evidence type="ECO:0000256" key="1">
    <source>
        <dbReference type="SAM" id="MobiDB-lite"/>
    </source>
</evidence>
<gene>
    <name evidence="3" type="ORF">TsocGM_22445</name>
</gene>
<accession>A0A432MDZ2</accession>
<dbReference type="NCBIfam" id="TIGR02246">
    <property type="entry name" value="SgcJ/EcaC family oxidoreductase"/>
    <property type="match status" value="1"/>
</dbReference>
<reference evidence="3 4" key="2">
    <citation type="submission" date="2019-01" db="EMBL/GenBank/DDBJ databases">
        <title>Tautonia sociabilis, a novel thermotolerant planctomycete of Isosphaeraceae family, isolated from a 4000 m deep subterranean habitat.</title>
        <authorList>
            <person name="Kovaleva O.L."/>
            <person name="Elcheninov A.G."/>
            <person name="Van Heerden E."/>
            <person name="Toshchakov S.V."/>
            <person name="Novikov A."/>
            <person name="Bonch-Osmolovskaya E.A."/>
            <person name="Kublanov I.V."/>
        </authorList>
    </citation>
    <scope>NUCLEOTIDE SEQUENCE [LARGE SCALE GENOMIC DNA]</scope>
    <source>
        <strain evidence="3 4">GM2012</strain>
    </source>
</reference>
<keyword evidence="4" id="KW-1185">Reference proteome</keyword>
<dbReference type="InterPro" id="IPR027843">
    <property type="entry name" value="DUF4440"/>
</dbReference>
<name>A0A432MDZ2_9BACT</name>
<evidence type="ECO:0000313" key="4">
    <source>
        <dbReference type="Proteomes" id="UP000280296"/>
    </source>
</evidence>
<feature type="region of interest" description="Disordered" evidence="1">
    <location>
        <begin position="345"/>
        <end position="389"/>
    </location>
</feature>
<dbReference type="InterPro" id="IPR011944">
    <property type="entry name" value="Steroid_delta5-4_isomerase"/>
</dbReference>
<feature type="region of interest" description="Disordered" evidence="1">
    <location>
        <begin position="1"/>
        <end position="64"/>
    </location>
</feature>
<dbReference type="InterPro" id="IPR032710">
    <property type="entry name" value="NTF2-like_dom_sf"/>
</dbReference>
<dbReference type="Gene3D" id="3.10.450.50">
    <property type="match status" value="1"/>
</dbReference>
<protein>
    <submittedName>
        <fullName evidence="3">SgcJ/EcaC family oxidoreductase</fullName>
    </submittedName>
</protein>
<feature type="domain" description="DUF4440" evidence="2">
    <location>
        <begin position="102"/>
        <end position="205"/>
    </location>
</feature>
<comment type="caution">
    <text evidence="3">The sequence shown here is derived from an EMBL/GenBank/DDBJ whole genome shotgun (WGS) entry which is preliminary data.</text>
</comment>
<dbReference type="EMBL" id="RYZH01000062">
    <property type="protein sequence ID" value="RUL83312.1"/>
    <property type="molecule type" value="Genomic_DNA"/>
</dbReference>
<proteinExistence type="predicted"/>
<dbReference type="Pfam" id="PF14534">
    <property type="entry name" value="DUF4440"/>
    <property type="match status" value="1"/>
</dbReference>
<dbReference type="Proteomes" id="UP000280296">
    <property type="component" value="Unassembled WGS sequence"/>
</dbReference>
<evidence type="ECO:0000313" key="3">
    <source>
        <dbReference type="EMBL" id="RUL83312.1"/>
    </source>
</evidence>
<dbReference type="AlphaFoldDB" id="A0A432MDZ2"/>
<feature type="compositionally biased region" description="Low complexity" evidence="1">
    <location>
        <begin position="369"/>
        <end position="382"/>
    </location>
</feature>
<organism evidence="3 4">
    <name type="scientific">Tautonia sociabilis</name>
    <dbReference type="NCBI Taxonomy" id="2080755"/>
    <lineage>
        <taxon>Bacteria</taxon>
        <taxon>Pseudomonadati</taxon>
        <taxon>Planctomycetota</taxon>
        <taxon>Planctomycetia</taxon>
        <taxon>Isosphaerales</taxon>
        <taxon>Isosphaeraceae</taxon>
        <taxon>Tautonia</taxon>
    </lineage>
</organism>
<sequence>MNPDRPGPLIGPASGRLATYDISARPLCPSPGARGEAPGPDDRPRNPRGPATMATPEPSRPRREPVAPILLGSLLWGVGAPSTAQEPAPPASQVEQALRDFNAAFVAAYNRADAPALAAMYADDAEVFETDGARYEGRSLIERSYAELFEAEPGARIELSPEHVRLLSPEVVKEEGRSVVLPADGPPIRRFYTALYVKRDGHWLLVSVREEADPLPAPRDRLRELAWLVGEWVDEGPESEARVECQWSPDGHFLLREATIRQAGEVVHRVSQRIGWDPIAGAFRSWEFDSEGGFGEATWERDGNRWVISESGVSPDGLAASSIRILERIGPDQVRWTRTGLTIDGEEISGEERSVLSRVPPHPGLGDEAPPSSAPTRPTSPSHAERSPR</sequence>
<evidence type="ECO:0000259" key="2">
    <source>
        <dbReference type="Pfam" id="PF14534"/>
    </source>
</evidence>
<reference evidence="3 4" key="1">
    <citation type="submission" date="2018-12" db="EMBL/GenBank/DDBJ databases">
        <authorList>
            <person name="Toschakov S.V."/>
        </authorList>
    </citation>
    <scope>NUCLEOTIDE SEQUENCE [LARGE SCALE GENOMIC DNA]</scope>
    <source>
        <strain evidence="3 4">GM2012</strain>
    </source>
</reference>
<dbReference type="SUPFAM" id="SSF54427">
    <property type="entry name" value="NTF2-like"/>
    <property type="match status" value="1"/>
</dbReference>